<gene>
    <name evidence="3" type="ORF">CkaCkLH20_11407</name>
</gene>
<name>A0A9P6LFV8_9PEZI</name>
<evidence type="ECO:0000313" key="3">
    <source>
        <dbReference type="EMBL" id="KAF9870990.1"/>
    </source>
</evidence>
<accession>A0A9P6LFV8</accession>
<dbReference type="GeneID" id="62167195"/>
<reference evidence="3" key="1">
    <citation type="submission" date="2020-03" db="EMBL/GenBank/DDBJ databases">
        <authorList>
            <person name="He L."/>
        </authorList>
    </citation>
    <scope>NUCLEOTIDE SEQUENCE</scope>
    <source>
        <strain evidence="3">CkLH20</strain>
    </source>
</reference>
<evidence type="ECO:0000259" key="2">
    <source>
        <dbReference type="Pfam" id="PF24494"/>
    </source>
</evidence>
<dbReference type="EMBL" id="JAATWM020000048">
    <property type="protein sequence ID" value="KAF9870990.1"/>
    <property type="molecule type" value="Genomic_DNA"/>
</dbReference>
<dbReference type="Pfam" id="PF24494">
    <property type="entry name" value="DUF7587"/>
    <property type="match status" value="1"/>
</dbReference>
<comment type="caution">
    <text evidence="3">The sequence shown here is derived from an EMBL/GenBank/DDBJ whole genome shotgun (WGS) entry which is preliminary data.</text>
</comment>
<dbReference type="Proteomes" id="UP000781932">
    <property type="component" value="Unassembled WGS sequence"/>
</dbReference>
<reference evidence="3" key="2">
    <citation type="submission" date="2020-11" db="EMBL/GenBank/DDBJ databases">
        <title>Whole genome sequencing of Colletotrichum sp.</title>
        <authorList>
            <person name="Li H."/>
        </authorList>
    </citation>
    <scope>NUCLEOTIDE SEQUENCE</scope>
    <source>
        <strain evidence="3">CkLH20</strain>
    </source>
</reference>
<dbReference type="AlphaFoldDB" id="A0A9P6LFV8"/>
<protein>
    <recommendedName>
        <fullName evidence="2">DUF7587 domain-containing protein</fullName>
    </recommendedName>
</protein>
<evidence type="ECO:0000313" key="4">
    <source>
        <dbReference type="Proteomes" id="UP000781932"/>
    </source>
</evidence>
<evidence type="ECO:0000256" key="1">
    <source>
        <dbReference type="SAM" id="MobiDB-lite"/>
    </source>
</evidence>
<dbReference type="OrthoDB" id="4924573at2759"/>
<dbReference type="RefSeq" id="XP_038740451.1">
    <property type="nucleotide sequence ID" value="XM_038894121.1"/>
</dbReference>
<organism evidence="3 4">
    <name type="scientific">Colletotrichum karsti</name>
    <dbReference type="NCBI Taxonomy" id="1095194"/>
    <lineage>
        <taxon>Eukaryota</taxon>
        <taxon>Fungi</taxon>
        <taxon>Dikarya</taxon>
        <taxon>Ascomycota</taxon>
        <taxon>Pezizomycotina</taxon>
        <taxon>Sordariomycetes</taxon>
        <taxon>Hypocreomycetidae</taxon>
        <taxon>Glomerellales</taxon>
        <taxon>Glomerellaceae</taxon>
        <taxon>Colletotrichum</taxon>
        <taxon>Colletotrichum boninense species complex</taxon>
    </lineage>
</organism>
<feature type="region of interest" description="Disordered" evidence="1">
    <location>
        <begin position="256"/>
        <end position="313"/>
    </location>
</feature>
<proteinExistence type="predicted"/>
<keyword evidence="4" id="KW-1185">Reference proteome</keyword>
<feature type="domain" description="DUF7587" evidence="2">
    <location>
        <begin position="127"/>
        <end position="232"/>
    </location>
</feature>
<dbReference type="InterPro" id="IPR056009">
    <property type="entry name" value="DUF7587"/>
</dbReference>
<feature type="compositionally biased region" description="Basic and acidic residues" evidence="1">
    <location>
        <begin position="256"/>
        <end position="277"/>
    </location>
</feature>
<sequence>MENTMETVPSQEVVVARYYWKIGKIAEQKEEVKAWLTKNTTNGIPWVLRVLPGFEEEVNNAFPGVLGMMSRGQNNGCVNGTALLQTDYKVHTVGGKYRPKFLYRAFHSEIPNNGIKSRLGRGTDPIFLHIHLRKHLRWRCREASPFLSATNDWAKAVRIALLYEKRGHTGIKIIKFATNGEGWDHNVQRMWRARSLLYQMGLKNDNRKYLDNEYLIEHSIPEASIVKVYDWIDRQKFLDPSGRVQNQVRLELKEKQRASDLKKERRAQERMRVDEERKKRKLDSPDGPVAEDVRVVGKRVKVGPKMGPNVAGA</sequence>